<keyword evidence="4" id="KW-0963">Cytoplasm</keyword>
<dbReference type="CDD" id="cd12380">
    <property type="entry name" value="RRM3_I_PABPs"/>
    <property type="match status" value="1"/>
</dbReference>
<dbReference type="GO" id="GO:0005737">
    <property type="term" value="C:cytoplasm"/>
    <property type="evidence" value="ECO:0007669"/>
    <property type="project" value="UniProtKB-SubCell"/>
</dbReference>
<comment type="similarity">
    <text evidence="3">Belongs to the polyadenylate-binding protein type-1 family.</text>
</comment>
<evidence type="ECO:0000256" key="1">
    <source>
        <dbReference type="ARBA" id="ARBA00004123"/>
    </source>
</evidence>
<evidence type="ECO:0000313" key="12">
    <source>
        <dbReference type="Proteomes" id="UP000541444"/>
    </source>
</evidence>
<evidence type="ECO:0000256" key="7">
    <source>
        <dbReference type="ARBA" id="ARBA00023242"/>
    </source>
</evidence>
<evidence type="ECO:0000256" key="3">
    <source>
        <dbReference type="ARBA" id="ARBA00008557"/>
    </source>
</evidence>
<keyword evidence="6 9" id="KW-0694">RNA-binding</keyword>
<comment type="caution">
    <text evidence="11">The sequence shown here is derived from an EMBL/GenBank/DDBJ whole genome shotgun (WGS) entry which is preliminary data.</text>
</comment>
<evidence type="ECO:0000256" key="5">
    <source>
        <dbReference type="ARBA" id="ARBA00022737"/>
    </source>
</evidence>
<proteinExistence type="inferred from homology"/>
<evidence type="ECO:0000256" key="2">
    <source>
        <dbReference type="ARBA" id="ARBA00004496"/>
    </source>
</evidence>
<protein>
    <recommendedName>
        <fullName evidence="10">RRM domain-containing protein</fullName>
    </recommendedName>
</protein>
<evidence type="ECO:0000256" key="8">
    <source>
        <dbReference type="ARBA" id="ARBA00054110"/>
    </source>
</evidence>
<feature type="domain" description="RRM" evidence="10">
    <location>
        <begin position="378"/>
        <end position="455"/>
    </location>
</feature>
<dbReference type="AlphaFoldDB" id="A0A7J7LY49"/>
<dbReference type="InterPro" id="IPR035979">
    <property type="entry name" value="RBD_domain_sf"/>
</dbReference>
<dbReference type="FunFam" id="3.30.70.330:FF:000651">
    <property type="entry name" value="Poly(A) binding protein cytoplasmic 1 like"/>
    <property type="match status" value="2"/>
</dbReference>
<feature type="domain" description="RRM" evidence="10">
    <location>
        <begin position="177"/>
        <end position="254"/>
    </location>
</feature>
<accession>A0A7J7LY49</accession>
<dbReference type="SUPFAM" id="SSF54928">
    <property type="entry name" value="RNA-binding domain, RBD"/>
    <property type="match status" value="4"/>
</dbReference>
<keyword evidence="12" id="KW-1185">Reference proteome</keyword>
<keyword evidence="7" id="KW-0539">Nucleus</keyword>
<evidence type="ECO:0000259" key="10">
    <source>
        <dbReference type="PROSITE" id="PS50102"/>
    </source>
</evidence>
<dbReference type="PANTHER" id="PTHR24012">
    <property type="entry name" value="RNA BINDING PROTEIN"/>
    <property type="match status" value="1"/>
</dbReference>
<dbReference type="GO" id="GO:0005634">
    <property type="term" value="C:nucleus"/>
    <property type="evidence" value="ECO:0007669"/>
    <property type="project" value="UniProtKB-SubCell"/>
</dbReference>
<dbReference type="OrthoDB" id="19742at2759"/>
<evidence type="ECO:0000256" key="6">
    <source>
        <dbReference type="ARBA" id="ARBA00022884"/>
    </source>
</evidence>
<dbReference type="InterPro" id="IPR000504">
    <property type="entry name" value="RRM_dom"/>
</dbReference>
<dbReference type="Proteomes" id="UP000541444">
    <property type="component" value="Unassembled WGS sequence"/>
</dbReference>
<comment type="function">
    <text evidence="8">Binds the poly(A) tail of mRNA. Appears to be an important mediator of the multiple roles of the poly(A) tail in mRNA biogenesis, stability and translation.</text>
</comment>
<comment type="subcellular location">
    <subcellularLocation>
        <location evidence="2">Cytoplasm</location>
    </subcellularLocation>
    <subcellularLocation>
        <location evidence="1">Nucleus</location>
    </subcellularLocation>
</comment>
<evidence type="ECO:0000313" key="11">
    <source>
        <dbReference type="EMBL" id="KAF6147470.1"/>
    </source>
</evidence>
<keyword evidence="5" id="KW-0677">Repeat</keyword>
<sequence>MTNTFCGYYAQVVNRDPSGSPMPISSNIMKAANIFGVDVTSNLLGLDFGVNLKLPVQGERAINKLNNTALEGSVMRVMWSQHDPTARKSGIGNVFVKNLSAWIDTIRLHEIFIEYGNISSCKVQMSEGKNMGYGFVQFESELSANAAIENLNGTTIDGKQIHVGNFVRKSDRIAKYTNLYIKNLDVNITEERLREKFSQFGEITSIAIMKDDDSNSKGYGFVNFKNTEHAKSAVEAMNGAEFGFKNIYVGRAQKKAERQQILLQQFMERPNLNYTNLYVKNLDPEVNIDILKAKFSPFGEITSMVIMNDDSGNSKGYGFVNYKEPGHAKLAMDLLNGTELGLKTIYVGRAQKKSERKLFLCRKYEKRRKETLQKYKGANLYVKYIHADVDDDELRSIFSQCGTITSSKVMRHPNGVSKGFGFVCFTTHEEANHALITLNRCIIHGKPLYVAIAQTKEERLAQYQSQFFQHLSGAGNTSVIIPAGYNPFSYEYHLQSLVNSPSKAGLFQGGVSNEVAPPPWQALSAKLKEVVQAAAGPTSSSS</sequence>
<dbReference type="Gene3D" id="3.30.70.330">
    <property type="match status" value="4"/>
</dbReference>
<dbReference type="GO" id="GO:0003723">
    <property type="term" value="F:RNA binding"/>
    <property type="evidence" value="ECO:0007669"/>
    <property type="project" value="UniProtKB-UniRule"/>
</dbReference>
<name>A0A7J7LY49_9MAGN</name>
<evidence type="ECO:0000256" key="4">
    <source>
        <dbReference type="ARBA" id="ARBA00022490"/>
    </source>
</evidence>
<dbReference type="EMBL" id="JACGCM010001902">
    <property type="protein sequence ID" value="KAF6147470.1"/>
    <property type="molecule type" value="Genomic_DNA"/>
</dbReference>
<reference evidence="11 12" key="1">
    <citation type="journal article" date="2020" name="IScience">
        <title>Genome Sequencing of the Endangered Kingdonia uniflora (Circaeasteraceae, Ranunculales) Reveals Potential Mechanisms of Evolutionary Specialization.</title>
        <authorList>
            <person name="Sun Y."/>
            <person name="Deng T."/>
            <person name="Zhang A."/>
            <person name="Moore M.J."/>
            <person name="Landis J.B."/>
            <person name="Lin N."/>
            <person name="Zhang H."/>
            <person name="Zhang X."/>
            <person name="Huang J."/>
            <person name="Zhang X."/>
            <person name="Sun H."/>
            <person name="Wang H."/>
        </authorList>
    </citation>
    <scope>NUCLEOTIDE SEQUENCE [LARGE SCALE GENOMIC DNA]</scope>
    <source>
        <strain evidence="11">TB1705</strain>
        <tissue evidence="11">Leaf</tissue>
    </source>
</reference>
<organism evidence="11 12">
    <name type="scientific">Kingdonia uniflora</name>
    <dbReference type="NCBI Taxonomy" id="39325"/>
    <lineage>
        <taxon>Eukaryota</taxon>
        <taxon>Viridiplantae</taxon>
        <taxon>Streptophyta</taxon>
        <taxon>Embryophyta</taxon>
        <taxon>Tracheophyta</taxon>
        <taxon>Spermatophyta</taxon>
        <taxon>Magnoliopsida</taxon>
        <taxon>Ranunculales</taxon>
        <taxon>Circaeasteraceae</taxon>
        <taxon>Kingdonia</taxon>
    </lineage>
</organism>
<dbReference type="Pfam" id="PF00076">
    <property type="entry name" value="RRM_1"/>
    <property type="match status" value="4"/>
</dbReference>
<feature type="domain" description="RRM" evidence="10">
    <location>
        <begin position="92"/>
        <end position="163"/>
    </location>
</feature>
<gene>
    <name evidence="11" type="ORF">GIB67_021296</name>
</gene>
<dbReference type="SMART" id="SM00360">
    <property type="entry name" value="RRM"/>
    <property type="match status" value="4"/>
</dbReference>
<dbReference type="InterPro" id="IPR012677">
    <property type="entry name" value="Nucleotide-bd_a/b_plait_sf"/>
</dbReference>
<dbReference type="PROSITE" id="PS50102">
    <property type="entry name" value="RRM"/>
    <property type="match status" value="4"/>
</dbReference>
<feature type="domain" description="RRM" evidence="10">
    <location>
        <begin position="275"/>
        <end position="352"/>
    </location>
</feature>
<evidence type="ECO:0000256" key="9">
    <source>
        <dbReference type="PROSITE-ProRule" id="PRU00176"/>
    </source>
</evidence>